<evidence type="ECO:0008006" key="5">
    <source>
        <dbReference type="Google" id="ProtNLM"/>
    </source>
</evidence>
<sequence>MKKIALTVAALALTAGAAFAENPNVGIPDDLYSNDKTPVITTSTVKSTQAETFTDGSAHGFGDNSPSSYNG</sequence>
<name>A0A7W8EP64_9HYPH</name>
<gene>
    <name evidence="3" type="ORF">HNQ68_002789</name>
</gene>
<dbReference type="EMBL" id="JACHIL010000005">
    <property type="protein sequence ID" value="MBB5092235.1"/>
    <property type="molecule type" value="Genomic_DNA"/>
</dbReference>
<evidence type="ECO:0000313" key="3">
    <source>
        <dbReference type="EMBL" id="MBB5092235.1"/>
    </source>
</evidence>
<keyword evidence="2" id="KW-0732">Signal</keyword>
<comment type="caution">
    <text evidence="3">The sequence shown here is derived from an EMBL/GenBank/DDBJ whole genome shotgun (WGS) entry which is preliminary data.</text>
</comment>
<protein>
    <recommendedName>
        <fullName evidence="5">DUF680 domain-containing protein</fullName>
    </recommendedName>
</protein>
<evidence type="ECO:0000256" key="1">
    <source>
        <dbReference type="SAM" id="MobiDB-lite"/>
    </source>
</evidence>
<reference evidence="3 4" key="1">
    <citation type="submission" date="2020-08" db="EMBL/GenBank/DDBJ databases">
        <title>Genomic Encyclopedia of Type Strains, Phase IV (KMG-IV): sequencing the most valuable type-strain genomes for metagenomic binning, comparative biology and taxonomic classification.</title>
        <authorList>
            <person name="Goeker M."/>
        </authorList>
    </citation>
    <scope>NUCLEOTIDE SEQUENCE [LARGE SCALE GENOMIC DNA]</scope>
    <source>
        <strain evidence="3 4">DSM 25620</strain>
    </source>
</reference>
<accession>A0A7W8EP64</accession>
<feature type="region of interest" description="Disordered" evidence="1">
    <location>
        <begin position="51"/>
        <end position="71"/>
    </location>
</feature>
<feature type="signal peptide" evidence="2">
    <location>
        <begin position="1"/>
        <end position="20"/>
    </location>
</feature>
<proteinExistence type="predicted"/>
<evidence type="ECO:0000256" key="2">
    <source>
        <dbReference type="SAM" id="SignalP"/>
    </source>
</evidence>
<keyword evidence="4" id="KW-1185">Reference proteome</keyword>
<organism evidence="3 4">
    <name type="scientific">Pseudochrobactrum saccharolyticum</name>
    <dbReference type="NCBI Taxonomy" id="354352"/>
    <lineage>
        <taxon>Bacteria</taxon>
        <taxon>Pseudomonadati</taxon>
        <taxon>Pseudomonadota</taxon>
        <taxon>Alphaproteobacteria</taxon>
        <taxon>Hyphomicrobiales</taxon>
        <taxon>Brucellaceae</taxon>
        <taxon>Pseudochrobactrum</taxon>
    </lineage>
</organism>
<dbReference type="RefSeq" id="WP_022712476.1">
    <property type="nucleotide sequence ID" value="NZ_JACHIL010000005.1"/>
</dbReference>
<dbReference type="AlphaFoldDB" id="A0A7W8EP64"/>
<dbReference type="Proteomes" id="UP000531231">
    <property type="component" value="Unassembled WGS sequence"/>
</dbReference>
<feature type="chain" id="PRO_5031480953" description="DUF680 domain-containing protein" evidence="2">
    <location>
        <begin position="21"/>
        <end position="71"/>
    </location>
</feature>
<evidence type="ECO:0000313" key="4">
    <source>
        <dbReference type="Proteomes" id="UP000531231"/>
    </source>
</evidence>